<accession>A0A923S8G7</accession>
<name>A0A923S8G7_9FIRM</name>
<comment type="caution">
    <text evidence="1">The sequence shown here is derived from an EMBL/GenBank/DDBJ whole genome shotgun (WGS) entry which is preliminary data.</text>
</comment>
<evidence type="ECO:0000313" key="1">
    <source>
        <dbReference type="EMBL" id="MBC5771696.1"/>
    </source>
</evidence>
<organism evidence="1 2">
    <name type="scientific">Dysosmobacter segnis</name>
    <dbReference type="NCBI Taxonomy" id="2763042"/>
    <lineage>
        <taxon>Bacteria</taxon>
        <taxon>Bacillati</taxon>
        <taxon>Bacillota</taxon>
        <taxon>Clostridia</taxon>
        <taxon>Eubacteriales</taxon>
        <taxon>Oscillospiraceae</taxon>
        <taxon>Dysosmobacter</taxon>
    </lineage>
</organism>
<proteinExistence type="predicted"/>
<gene>
    <name evidence="1" type="ORF">H8Z83_15450</name>
</gene>
<protein>
    <submittedName>
        <fullName evidence="1">Uncharacterized protein</fullName>
    </submittedName>
</protein>
<evidence type="ECO:0000313" key="2">
    <source>
        <dbReference type="Proteomes" id="UP000620327"/>
    </source>
</evidence>
<dbReference type="EMBL" id="JACOQI010000020">
    <property type="protein sequence ID" value="MBC5771696.1"/>
    <property type="molecule type" value="Genomic_DNA"/>
</dbReference>
<sequence length="142" mass="16427">MSVIKAMRGESSMQFIETARRLELHAFSVCTKAPKRYAPLLTNRIFELASTVHEEVRAANNIYPHNQHEAQMRRDHLINANIALQNLSPKLTLLYDAILQNPEKCPWIDHAMKEFGEYITDEAQLISKVRKADHERYKDLPA</sequence>
<dbReference type="RefSeq" id="WP_187015888.1">
    <property type="nucleotide sequence ID" value="NZ_JACOQI010000020.1"/>
</dbReference>
<dbReference type="AlphaFoldDB" id="A0A923S8G7"/>
<reference evidence="1" key="1">
    <citation type="submission" date="2020-08" db="EMBL/GenBank/DDBJ databases">
        <title>Genome public.</title>
        <authorList>
            <person name="Liu C."/>
            <person name="Sun Q."/>
        </authorList>
    </citation>
    <scope>NUCLEOTIDE SEQUENCE</scope>
    <source>
        <strain evidence="1">BX15</strain>
    </source>
</reference>
<dbReference type="Proteomes" id="UP000620327">
    <property type="component" value="Unassembled WGS sequence"/>
</dbReference>
<keyword evidence="2" id="KW-1185">Reference proteome</keyword>